<evidence type="ECO:0000313" key="1">
    <source>
        <dbReference type="EMBL" id="CAH2209189.1"/>
    </source>
</evidence>
<sequence length="77" mass="8521">LTAGVVRGDIPESGQQRPLCYYYHATTNTNPPAQRGDYGQILQLGEAFSPAVDCNKLLMMMKLASKQPSSSLARWNY</sequence>
<reference evidence="1" key="1">
    <citation type="submission" date="2022-03" db="EMBL/GenBank/DDBJ databases">
        <authorList>
            <person name="Lindestad O."/>
        </authorList>
    </citation>
    <scope>NUCLEOTIDE SEQUENCE</scope>
</reference>
<accession>A0A8S4QJI5</accession>
<gene>
    <name evidence="1" type="primary">jg25557</name>
    <name evidence="1" type="ORF">PAEG_LOCUS1589</name>
</gene>
<feature type="non-terminal residue" evidence="1">
    <location>
        <position position="1"/>
    </location>
</feature>
<evidence type="ECO:0000313" key="2">
    <source>
        <dbReference type="Proteomes" id="UP000838756"/>
    </source>
</evidence>
<protein>
    <submittedName>
        <fullName evidence="1">Jg25557 protein</fullName>
    </submittedName>
</protein>
<keyword evidence="2" id="KW-1185">Reference proteome</keyword>
<comment type="caution">
    <text evidence="1">The sequence shown here is derived from an EMBL/GenBank/DDBJ whole genome shotgun (WGS) entry which is preliminary data.</text>
</comment>
<dbReference type="AlphaFoldDB" id="A0A8S4QJI5"/>
<name>A0A8S4QJI5_9NEOP</name>
<dbReference type="EMBL" id="CAKXAJ010005682">
    <property type="protein sequence ID" value="CAH2209189.1"/>
    <property type="molecule type" value="Genomic_DNA"/>
</dbReference>
<organism evidence="1 2">
    <name type="scientific">Pararge aegeria aegeria</name>
    <dbReference type="NCBI Taxonomy" id="348720"/>
    <lineage>
        <taxon>Eukaryota</taxon>
        <taxon>Metazoa</taxon>
        <taxon>Ecdysozoa</taxon>
        <taxon>Arthropoda</taxon>
        <taxon>Hexapoda</taxon>
        <taxon>Insecta</taxon>
        <taxon>Pterygota</taxon>
        <taxon>Neoptera</taxon>
        <taxon>Endopterygota</taxon>
        <taxon>Lepidoptera</taxon>
        <taxon>Glossata</taxon>
        <taxon>Ditrysia</taxon>
        <taxon>Papilionoidea</taxon>
        <taxon>Nymphalidae</taxon>
        <taxon>Satyrinae</taxon>
        <taxon>Satyrini</taxon>
        <taxon>Parargina</taxon>
        <taxon>Pararge</taxon>
    </lineage>
</organism>
<dbReference type="Proteomes" id="UP000838756">
    <property type="component" value="Unassembled WGS sequence"/>
</dbReference>
<proteinExistence type="predicted"/>